<feature type="transmembrane region" description="Helical" evidence="11">
    <location>
        <begin position="87"/>
        <end position="108"/>
    </location>
</feature>
<feature type="transmembrane region" description="Helical" evidence="11">
    <location>
        <begin position="148"/>
        <end position="171"/>
    </location>
</feature>
<evidence type="ECO:0000256" key="8">
    <source>
        <dbReference type="ARBA" id="ARBA00022989"/>
    </source>
</evidence>
<keyword evidence="10 11" id="KW-0472">Membrane</keyword>
<sequence length="587" mass="62764">MSQSHTLFNEAILLLGGAVVTAPLFKKLGLGTVLGYLAAGVVIGPVLGLIAEGEEVLSVAELGVVLLLFIIGLELKPARLWQMRRDIFGLGTAQVLLTGFVLTLIGWLSGLVAWQGAVVAGFGIALSSTAFALQILEDRGGLNTPYGQRAFAVLLFQDLAIVPLLALTAFIAPGNDNHGFDLVGILVAIGAILGLVLTGRYLLNPLFYVIGRTGAREAMIAAALFVVLCAASVMELAGLSMAMGAFLAGLMLAESSFRHELEADIEPFRGILLGLFFMAIGLSLNLSIVLANWKILLVAVPVIMVVKSAIIYGLCRIAGSSHNHALKTGFLLAQGGEFAFVLFTAAAGDRVFSGEVASTLIAVVTLTMALTPLYSAVPALLIRPEKREILEEDFEGADADVLMIGFSRFGQIVAQILLAGGRTVTTLDHSAERIRQASRFGFRIYFGDGTRKDVLVAAGIEKAKIVAICTNKQEITDQIVDLVQAEYPDARIFARAYDRGHTLALRAKGIEYEIRETLESGLTFGRKTLEALGVPDSLAQEITDDVRRRDEERLAIQAVQGITAGREMILTKPVPEPLVKPERNAAE</sequence>
<dbReference type="SUPFAM" id="SSF51735">
    <property type="entry name" value="NAD(P)-binding Rossmann-fold domains"/>
    <property type="match status" value="1"/>
</dbReference>
<dbReference type="PROSITE" id="PS51201">
    <property type="entry name" value="RCK_N"/>
    <property type="match status" value="1"/>
</dbReference>
<evidence type="ECO:0000256" key="1">
    <source>
        <dbReference type="ARBA" id="ARBA00004141"/>
    </source>
</evidence>
<evidence type="ECO:0000256" key="9">
    <source>
        <dbReference type="ARBA" id="ARBA00023065"/>
    </source>
</evidence>
<reference evidence="13" key="1">
    <citation type="journal article" date="2015" name="Int. J. Syst. Evol. Microbiol.">
        <title>Rhizobium alvei sp. nov., isolated from a freshwater river.</title>
        <authorList>
            <person name="Sheu S.Y."/>
            <person name="Huang H.W."/>
            <person name="Young C.C."/>
            <person name="Chen W.M."/>
        </authorList>
    </citation>
    <scope>NUCLEOTIDE SEQUENCE</scope>
    <source>
        <strain evidence="13">TNR-22</strain>
    </source>
</reference>
<gene>
    <name evidence="13" type="ORF">Q4481_00875</name>
</gene>
<keyword evidence="9" id="KW-0406">Ion transport</keyword>
<evidence type="ECO:0000256" key="2">
    <source>
        <dbReference type="ARBA" id="ARBA00005551"/>
    </source>
</evidence>
<dbReference type="InterPro" id="IPR036291">
    <property type="entry name" value="NAD(P)-bd_dom_sf"/>
</dbReference>
<comment type="caution">
    <text evidence="13">The sequence shown here is derived from an EMBL/GenBank/DDBJ whole genome shotgun (WGS) entry which is preliminary data.</text>
</comment>
<dbReference type="PANTHER" id="PTHR46157:SF8">
    <property type="entry name" value="GLUTATHIONE-REGULATED POTASSIUM-EFFLUX SYSTEM PROTEIN"/>
    <property type="match status" value="1"/>
</dbReference>
<dbReference type="InterPro" id="IPR004771">
    <property type="entry name" value="K/H_exchanger"/>
</dbReference>
<evidence type="ECO:0000256" key="7">
    <source>
        <dbReference type="ARBA" id="ARBA00022958"/>
    </source>
</evidence>
<comment type="subcellular location">
    <subcellularLocation>
        <location evidence="1">Membrane</location>
        <topology evidence="1">Multi-pass membrane protein</topology>
    </subcellularLocation>
</comment>
<evidence type="ECO:0000313" key="14">
    <source>
        <dbReference type="Proteomes" id="UP001174932"/>
    </source>
</evidence>
<protein>
    <submittedName>
        <fullName evidence="13">Monovalent cation:proton antiporter-2 (CPA2) family protein</fullName>
    </submittedName>
</protein>
<feature type="transmembrane region" description="Helical" evidence="11">
    <location>
        <begin position="269"/>
        <end position="289"/>
    </location>
</feature>
<evidence type="ECO:0000256" key="10">
    <source>
        <dbReference type="ARBA" id="ARBA00023136"/>
    </source>
</evidence>
<dbReference type="Proteomes" id="UP001174932">
    <property type="component" value="Unassembled WGS sequence"/>
</dbReference>
<evidence type="ECO:0000256" key="11">
    <source>
        <dbReference type="SAM" id="Phobius"/>
    </source>
</evidence>
<dbReference type="NCBIfam" id="TIGR00932">
    <property type="entry name" value="2a37"/>
    <property type="match status" value="1"/>
</dbReference>
<feature type="transmembrane region" description="Helical" evidence="11">
    <location>
        <begin position="114"/>
        <end position="136"/>
    </location>
</feature>
<dbReference type="Pfam" id="PF02254">
    <property type="entry name" value="TrkA_N"/>
    <property type="match status" value="1"/>
</dbReference>
<keyword evidence="8 11" id="KW-1133">Transmembrane helix</keyword>
<dbReference type="Gene3D" id="3.40.50.720">
    <property type="entry name" value="NAD(P)-binding Rossmann-like Domain"/>
    <property type="match status" value="1"/>
</dbReference>
<feature type="domain" description="RCK N-terminal" evidence="12">
    <location>
        <begin position="398"/>
        <end position="514"/>
    </location>
</feature>
<keyword evidence="14" id="KW-1185">Reference proteome</keyword>
<dbReference type="RefSeq" id="WP_304374324.1">
    <property type="nucleotide sequence ID" value="NZ_JAUOZU010000001.1"/>
</dbReference>
<proteinExistence type="inferred from homology"/>
<dbReference type="PANTHER" id="PTHR46157">
    <property type="entry name" value="K(+) EFFLUX ANTIPORTER 3, CHLOROPLASTIC"/>
    <property type="match status" value="1"/>
</dbReference>
<keyword evidence="7" id="KW-0630">Potassium</keyword>
<dbReference type="Gene3D" id="1.20.1530.20">
    <property type="match status" value="1"/>
</dbReference>
<feature type="transmembrane region" description="Helical" evidence="11">
    <location>
        <begin position="183"/>
        <end position="203"/>
    </location>
</feature>
<feature type="transmembrane region" description="Helical" evidence="11">
    <location>
        <begin position="56"/>
        <end position="75"/>
    </location>
</feature>
<comment type="similarity">
    <text evidence="2">Belongs to the monovalent cation:proton antiporter 2 (CPA2) transporter (TC 2.A.37) family.</text>
</comment>
<evidence type="ECO:0000313" key="13">
    <source>
        <dbReference type="EMBL" id="MDO6962486.1"/>
    </source>
</evidence>
<reference evidence="13" key="2">
    <citation type="submission" date="2023-07" db="EMBL/GenBank/DDBJ databases">
        <authorList>
            <person name="Shen H."/>
        </authorList>
    </citation>
    <scope>NUCLEOTIDE SEQUENCE</scope>
    <source>
        <strain evidence="13">TNR-22</strain>
    </source>
</reference>
<evidence type="ECO:0000259" key="12">
    <source>
        <dbReference type="PROSITE" id="PS51201"/>
    </source>
</evidence>
<evidence type="ECO:0000256" key="3">
    <source>
        <dbReference type="ARBA" id="ARBA00022448"/>
    </source>
</evidence>
<dbReference type="InterPro" id="IPR003148">
    <property type="entry name" value="RCK_N"/>
</dbReference>
<evidence type="ECO:0000256" key="6">
    <source>
        <dbReference type="ARBA" id="ARBA00022692"/>
    </source>
</evidence>
<keyword evidence="5" id="KW-0633">Potassium transport</keyword>
<feature type="transmembrane region" description="Helical" evidence="11">
    <location>
        <begin position="32"/>
        <end position="50"/>
    </location>
</feature>
<dbReference type="EMBL" id="JAUOZU010000001">
    <property type="protein sequence ID" value="MDO6962486.1"/>
    <property type="molecule type" value="Genomic_DNA"/>
</dbReference>
<feature type="transmembrane region" description="Helical" evidence="11">
    <location>
        <begin position="360"/>
        <end position="382"/>
    </location>
</feature>
<dbReference type="InterPro" id="IPR006153">
    <property type="entry name" value="Cation/H_exchanger_TM"/>
</dbReference>
<name>A0ABT8YFS6_9HYPH</name>
<accession>A0ABT8YFS6</accession>
<dbReference type="InterPro" id="IPR038770">
    <property type="entry name" value="Na+/solute_symporter_sf"/>
</dbReference>
<organism evidence="13 14">
    <name type="scientific">Rhizobium alvei</name>
    <dbReference type="NCBI Taxonomy" id="1132659"/>
    <lineage>
        <taxon>Bacteria</taxon>
        <taxon>Pseudomonadati</taxon>
        <taxon>Pseudomonadota</taxon>
        <taxon>Alphaproteobacteria</taxon>
        <taxon>Hyphomicrobiales</taxon>
        <taxon>Rhizobiaceae</taxon>
        <taxon>Rhizobium/Agrobacterium group</taxon>
        <taxon>Rhizobium</taxon>
    </lineage>
</organism>
<feature type="transmembrane region" description="Helical" evidence="11">
    <location>
        <begin position="295"/>
        <end position="318"/>
    </location>
</feature>
<keyword evidence="3" id="KW-0813">Transport</keyword>
<keyword evidence="4" id="KW-0050">Antiport</keyword>
<feature type="transmembrane region" description="Helical" evidence="11">
    <location>
        <begin position="330"/>
        <end position="348"/>
    </location>
</feature>
<evidence type="ECO:0000256" key="5">
    <source>
        <dbReference type="ARBA" id="ARBA00022538"/>
    </source>
</evidence>
<dbReference type="Pfam" id="PF00999">
    <property type="entry name" value="Na_H_Exchanger"/>
    <property type="match status" value="1"/>
</dbReference>
<evidence type="ECO:0000256" key="4">
    <source>
        <dbReference type="ARBA" id="ARBA00022449"/>
    </source>
</evidence>
<keyword evidence="6 11" id="KW-0812">Transmembrane</keyword>